<dbReference type="AlphaFoldDB" id="A0A9Q1CRB7"/>
<evidence type="ECO:0000313" key="1">
    <source>
        <dbReference type="EMBL" id="KAJ8049179.1"/>
    </source>
</evidence>
<comment type="caution">
    <text evidence="1">The sequence shown here is derived from an EMBL/GenBank/DDBJ whole genome shotgun (WGS) entry which is preliminary data.</text>
</comment>
<proteinExistence type="predicted"/>
<gene>
    <name evidence="1" type="ORF">HOLleu_01802</name>
</gene>
<dbReference type="Proteomes" id="UP001152320">
    <property type="component" value="Chromosome 1"/>
</dbReference>
<protein>
    <submittedName>
        <fullName evidence="1">Uncharacterized protein</fullName>
    </submittedName>
</protein>
<accession>A0A9Q1CRB7</accession>
<sequence length="80" mass="8886">MRVANNQQTGFIRKQISGKINAFCNLIDLCYARISDGGSSLDKDEDCFFRNALIIIAFSLYRNHTQRATIPASQDSPASS</sequence>
<keyword evidence="2" id="KW-1185">Reference proteome</keyword>
<evidence type="ECO:0000313" key="2">
    <source>
        <dbReference type="Proteomes" id="UP001152320"/>
    </source>
</evidence>
<organism evidence="1 2">
    <name type="scientific">Holothuria leucospilota</name>
    <name type="common">Black long sea cucumber</name>
    <name type="synonym">Mertensiothuria leucospilota</name>
    <dbReference type="NCBI Taxonomy" id="206669"/>
    <lineage>
        <taxon>Eukaryota</taxon>
        <taxon>Metazoa</taxon>
        <taxon>Echinodermata</taxon>
        <taxon>Eleutherozoa</taxon>
        <taxon>Echinozoa</taxon>
        <taxon>Holothuroidea</taxon>
        <taxon>Aspidochirotacea</taxon>
        <taxon>Aspidochirotida</taxon>
        <taxon>Holothuriidae</taxon>
        <taxon>Holothuria</taxon>
    </lineage>
</organism>
<reference evidence="1" key="1">
    <citation type="submission" date="2021-10" db="EMBL/GenBank/DDBJ databases">
        <title>Tropical sea cucumber genome reveals ecological adaptation and Cuvierian tubules defense mechanism.</title>
        <authorList>
            <person name="Chen T."/>
        </authorList>
    </citation>
    <scope>NUCLEOTIDE SEQUENCE</scope>
    <source>
        <strain evidence="1">Nanhai2018</strain>
        <tissue evidence="1">Muscle</tissue>
    </source>
</reference>
<name>A0A9Q1CRB7_HOLLE</name>
<dbReference type="EMBL" id="JAIZAY010000001">
    <property type="protein sequence ID" value="KAJ8049179.1"/>
    <property type="molecule type" value="Genomic_DNA"/>
</dbReference>